<accession>A0A448WWW3</accession>
<dbReference type="Gene3D" id="1.25.40.20">
    <property type="entry name" value="Ankyrin repeat-containing domain"/>
    <property type="match status" value="1"/>
</dbReference>
<name>A0A448WWW3_9PLAT</name>
<dbReference type="InterPro" id="IPR002110">
    <property type="entry name" value="Ankyrin_rpt"/>
</dbReference>
<evidence type="ECO:0000313" key="2">
    <source>
        <dbReference type="EMBL" id="VEL22217.1"/>
    </source>
</evidence>
<evidence type="ECO:0000256" key="1">
    <source>
        <dbReference type="PROSITE-ProRule" id="PRU00023"/>
    </source>
</evidence>
<dbReference type="Proteomes" id="UP000784294">
    <property type="component" value="Unassembled WGS sequence"/>
</dbReference>
<dbReference type="PROSITE" id="PS50088">
    <property type="entry name" value="ANK_REPEAT"/>
    <property type="match status" value="1"/>
</dbReference>
<dbReference type="AlphaFoldDB" id="A0A448WWW3"/>
<dbReference type="EMBL" id="CAAALY010055256">
    <property type="protein sequence ID" value="VEL22217.1"/>
    <property type="molecule type" value="Genomic_DNA"/>
</dbReference>
<evidence type="ECO:0000313" key="3">
    <source>
        <dbReference type="Proteomes" id="UP000784294"/>
    </source>
</evidence>
<comment type="caution">
    <text evidence="2">The sequence shown here is derived from an EMBL/GenBank/DDBJ whole genome shotgun (WGS) entry which is preliminary data.</text>
</comment>
<reference evidence="2" key="1">
    <citation type="submission" date="2018-11" db="EMBL/GenBank/DDBJ databases">
        <authorList>
            <consortium name="Pathogen Informatics"/>
        </authorList>
    </citation>
    <scope>NUCLEOTIDE SEQUENCE</scope>
</reference>
<organism evidence="2 3">
    <name type="scientific">Protopolystoma xenopodis</name>
    <dbReference type="NCBI Taxonomy" id="117903"/>
    <lineage>
        <taxon>Eukaryota</taxon>
        <taxon>Metazoa</taxon>
        <taxon>Spiralia</taxon>
        <taxon>Lophotrochozoa</taxon>
        <taxon>Platyhelminthes</taxon>
        <taxon>Monogenea</taxon>
        <taxon>Polyopisthocotylea</taxon>
        <taxon>Polystomatidea</taxon>
        <taxon>Polystomatidae</taxon>
        <taxon>Protopolystoma</taxon>
    </lineage>
</organism>
<keyword evidence="3" id="KW-1185">Reference proteome</keyword>
<feature type="repeat" description="ANK" evidence="1">
    <location>
        <begin position="35"/>
        <end position="72"/>
    </location>
</feature>
<proteinExistence type="predicted"/>
<dbReference type="InterPro" id="IPR036770">
    <property type="entry name" value="Ankyrin_rpt-contain_sf"/>
</dbReference>
<keyword evidence="1" id="KW-0040">ANK repeat</keyword>
<dbReference type="OrthoDB" id="6094629at2759"/>
<gene>
    <name evidence="2" type="ORF">PXEA_LOCUS15657</name>
</gene>
<dbReference type="SMART" id="SM00248">
    <property type="entry name" value="ANK"/>
    <property type="match status" value="2"/>
</dbReference>
<protein>
    <submittedName>
        <fullName evidence="2">Uncharacterized protein</fullName>
    </submittedName>
</protein>
<dbReference type="SUPFAM" id="SSF48403">
    <property type="entry name" value="Ankyrin repeat"/>
    <property type="match status" value="1"/>
</dbReference>
<sequence>MNKKYYLGFDTIPAVFNSNILAHSLGCNLNHKDRDGRTALCVAALCQPSSARHVAAVACLLNHGADVRLQDNEGISPLLGSSHVGLHEMCELCLDADALIDQPDK</sequence>
<dbReference type="Pfam" id="PF12796">
    <property type="entry name" value="Ank_2"/>
    <property type="match status" value="1"/>
</dbReference>